<evidence type="ECO:0000256" key="5">
    <source>
        <dbReference type="ARBA" id="ARBA00022900"/>
    </source>
</evidence>
<evidence type="ECO:0000259" key="10">
    <source>
        <dbReference type="PROSITE" id="PS50900"/>
    </source>
</evidence>
<gene>
    <name evidence="12" type="primary">Ppn-RG</name>
</gene>
<dbReference type="SMART" id="SM00408">
    <property type="entry name" value="IGc2"/>
    <property type="match status" value="2"/>
</dbReference>
<evidence type="ECO:0000259" key="11">
    <source>
        <dbReference type="PROSITE" id="PS51390"/>
    </source>
</evidence>
<dbReference type="InterPro" id="IPR013783">
    <property type="entry name" value="Ig-like_fold"/>
</dbReference>
<dbReference type="SMART" id="SM00131">
    <property type="entry name" value="KU"/>
    <property type="match status" value="3"/>
</dbReference>
<dbReference type="Pfam" id="PF13927">
    <property type="entry name" value="Ig_3"/>
    <property type="match status" value="1"/>
</dbReference>
<dbReference type="AlphaFoldDB" id="F0JAG3"/>
<dbReference type="OrthoDB" id="5950222at2759"/>
<proteinExistence type="evidence at transcript level"/>
<keyword evidence="6" id="KW-1015">Disulfide bond</keyword>
<dbReference type="PROSITE" id="PS50279">
    <property type="entry name" value="BPTI_KUNITZ_2"/>
    <property type="match status" value="3"/>
</dbReference>
<dbReference type="CDD" id="cd00096">
    <property type="entry name" value="Ig"/>
    <property type="match status" value="1"/>
</dbReference>
<keyword evidence="4" id="KW-0732">Signal</keyword>
<dbReference type="PROSITE" id="PS00280">
    <property type="entry name" value="BPTI_KUNITZ_1"/>
    <property type="match status" value="2"/>
</dbReference>
<dbReference type="InterPro" id="IPR002223">
    <property type="entry name" value="Kunitz_BPTI"/>
</dbReference>
<feature type="domain" description="BPTI/Kunitz inhibitor" evidence="8">
    <location>
        <begin position="37"/>
        <end position="87"/>
    </location>
</feature>
<dbReference type="SUPFAM" id="SSF57256">
    <property type="entry name" value="Elafin-like"/>
    <property type="match status" value="1"/>
</dbReference>
<evidence type="ECO:0000256" key="3">
    <source>
        <dbReference type="ARBA" id="ARBA00022690"/>
    </source>
</evidence>
<dbReference type="Pfam" id="PF00095">
    <property type="entry name" value="WAP"/>
    <property type="match status" value="1"/>
</dbReference>
<evidence type="ECO:0000313" key="12">
    <source>
        <dbReference type="EMBL" id="ADX64765.1"/>
    </source>
</evidence>
<dbReference type="InterPro" id="IPR010909">
    <property type="entry name" value="PLAC"/>
</dbReference>
<dbReference type="SUPFAM" id="SSF57362">
    <property type="entry name" value="BPTI-like"/>
    <property type="match status" value="3"/>
</dbReference>
<dbReference type="Gene3D" id="4.10.75.10">
    <property type="entry name" value="Elafin-like"/>
    <property type="match status" value="1"/>
</dbReference>
<keyword evidence="3" id="KW-0646">Protease inhibitor</keyword>
<evidence type="ECO:0000259" key="8">
    <source>
        <dbReference type="PROSITE" id="PS50279"/>
    </source>
</evidence>
<dbReference type="InterPro" id="IPR003599">
    <property type="entry name" value="Ig_sub"/>
</dbReference>
<organism evidence="12">
    <name type="scientific">Drosophila melanogaster</name>
    <name type="common">Fruit fly</name>
    <dbReference type="NCBI Taxonomy" id="7227"/>
    <lineage>
        <taxon>Eukaryota</taxon>
        <taxon>Metazoa</taxon>
        <taxon>Ecdysozoa</taxon>
        <taxon>Arthropoda</taxon>
        <taxon>Hexapoda</taxon>
        <taxon>Insecta</taxon>
        <taxon>Pterygota</taxon>
        <taxon>Neoptera</taxon>
        <taxon>Endopterygota</taxon>
        <taxon>Diptera</taxon>
        <taxon>Brachycera</taxon>
        <taxon>Muscomorpha</taxon>
        <taxon>Ephydroidea</taxon>
        <taxon>Drosophilidae</taxon>
        <taxon>Drosophila</taxon>
        <taxon>Sophophora</taxon>
    </lineage>
</organism>
<dbReference type="InterPro" id="IPR007110">
    <property type="entry name" value="Ig-like_dom"/>
</dbReference>
<dbReference type="EMBL" id="BT126005">
    <property type="protein sequence ID" value="ADX64765.1"/>
    <property type="molecule type" value="mRNA"/>
</dbReference>
<name>F0JAG3_DROME</name>
<dbReference type="GO" id="GO:0004867">
    <property type="term" value="F:serine-type endopeptidase inhibitor activity"/>
    <property type="evidence" value="ECO:0007669"/>
    <property type="project" value="UniProtKB-KW"/>
</dbReference>
<dbReference type="FunFam" id="4.10.410.10:FF:000017">
    <property type="entry name" value="papilin isoform X2"/>
    <property type="match status" value="1"/>
</dbReference>
<dbReference type="InterPro" id="IPR036645">
    <property type="entry name" value="Elafin-like_sf"/>
</dbReference>
<dbReference type="ExpressionAtlas" id="F0JAG3">
    <property type="expression patterns" value="baseline and differential"/>
</dbReference>
<dbReference type="Gene3D" id="4.10.410.10">
    <property type="entry name" value="Pancreatic trypsin inhibitor Kunitz domain"/>
    <property type="match status" value="3"/>
</dbReference>
<comment type="subcellular location">
    <subcellularLocation>
        <location evidence="1">Secreted</location>
    </subcellularLocation>
</comment>
<dbReference type="SMART" id="SM00409">
    <property type="entry name" value="IG"/>
    <property type="match status" value="2"/>
</dbReference>
<dbReference type="Pfam" id="PF00014">
    <property type="entry name" value="Kunitz_BPTI"/>
    <property type="match status" value="3"/>
</dbReference>
<dbReference type="PROSITE" id="PS51390">
    <property type="entry name" value="WAP"/>
    <property type="match status" value="1"/>
</dbReference>
<dbReference type="CDD" id="cd00109">
    <property type="entry name" value="Kunitz-type"/>
    <property type="match status" value="3"/>
</dbReference>
<dbReference type="VEuPathDB" id="VectorBase:FBgn0003137"/>
<dbReference type="PANTHER" id="PTHR45938:SF11">
    <property type="entry name" value="WAP, KAZAL, IMMUNOGLOBULIN, KUNITZ AND NTR DOMAIN-CONTAINING PROTEIN 2-LIKE"/>
    <property type="match status" value="1"/>
</dbReference>
<dbReference type="PANTHER" id="PTHR45938">
    <property type="entry name" value="ACP24A4-RELATED"/>
    <property type="match status" value="1"/>
</dbReference>
<dbReference type="Pfam" id="PF07679">
    <property type="entry name" value="I-set"/>
    <property type="match status" value="1"/>
</dbReference>
<dbReference type="PRINTS" id="PR00003">
    <property type="entry name" value="4DISULPHCORE"/>
</dbReference>
<dbReference type="FunFam" id="4.10.410.10:FF:000055">
    <property type="entry name" value="Uncharacterized protein, isoform C"/>
    <property type="match status" value="1"/>
</dbReference>
<feature type="domain" description="Ig-like" evidence="9">
    <location>
        <begin position="307"/>
        <end position="381"/>
    </location>
</feature>
<evidence type="ECO:0000256" key="6">
    <source>
        <dbReference type="ARBA" id="ARBA00023157"/>
    </source>
</evidence>
<keyword evidence="5" id="KW-0722">Serine protease inhibitor</keyword>
<dbReference type="SUPFAM" id="SSF48726">
    <property type="entry name" value="Immunoglobulin"/>
    <property type="match status" value="2"/>
</dbReference>
<dbReference type="PeptideAtlas" id="F0JAG3"/>
<evidence type="ECO:0000256" key="2">
    <source>
        <dbReference type="ARBA" id="ARBA00022525"/>
    </source>
</evidence>
<dbReference type="InterPro" id="IPR013098">
    <property type="entry name" value="Ig_I-set"/>
</dbReference>
<keyword evidence="2" id="KW-0964">Secreted</keyword>
<protein>
    <submittedName>
        <fullName evidence="12">MIP27932p</fullName>
    </submittedName>
</protein>
<feature type="domain" description="PLAC" evidence="10">
    <location>
        <begin position="492"/>
        <end position="531"/>
    </location>
</feature>
<evidence type="ECO:0000256" key="4">
    <source>
        <dbReference type="ARBA" id="ARBA00022729"/>
    </source>
</evidence>
<dbReference type="CDD" id="cd00199">
    <property type="entry name" value="WAP"/>
    <property type="match status" value="1"/>
</dbReference>
<dbReference type="FunFam" id="2.60.40.10:FF:003484">
    <property type="entry name" value="MIP27932p"/>
    <property type="match status" value="1"/>
</dbReference>
<dbReference type="PROSITE" id="PS50900">
    <property type="entry name" value="PLAC"/>
    <property type="match status" value="1"/>
</dbReference>
<feature type="domain" description="BPTI/Kunitz inhibitor" evidence="8">
    <location>
        <begin position="1"/>
        <end position="28"/>
    </location>
</feature>
<dbReference type="InterPro" id="IPR036880">
    <property type="entry name" value="Kunitz_BPTI_sf"/>
</dbReference>
<sequence length="543" mass="59097">MACTAFTYTGCGGNGNRFETRDQCERQCGEFKGVDVCNEPVTTGPCTDWQTKYYFNTASQACEPFTYGGCDGTGNRFSDLFECQTVCLAGREPRVGSAKEICLLPVATGRCNGPSVHERRWYYDDEAGNCVSFIYAGCSGNQNNFRSFEACTNQCRPEPNKQDNEIGQNPCDTFDAECQELRCPYGVRRVAARSQPECTQCICENPCEGYSCPEGQQCAIDVASSDDRQFAPVCRDIYKPGECPALSANASGCARECYTDADCRGDNKCCSDGCGQLCVHPARPTQPPRTQAPVVSYPGDARAALEPKEAHELDVQTAIGGIAVLRCFATGNPAPNITWSLKNLVINTNKGRYVLTANGDLTIVQVRQTDDGTYVCVASNGLGEPVRREVALQVTVNVHAVLALEPKNSYTPGSTIVMSCSVQGYPEPNVTWIKDDVPLYNNERVQITYQPHRLVLSDVTSADSGKYTCRASNAYTYANGEANVSIQSVVPVSPECVDNPYFANCKLIVKGRYCSNPYYTQFCCRSCTLAGQVASPPLHPNAV</sequence>
<dbReference type="PROSITE" id="PS50835">
    <property type="entry name" value="IG_LIKE"/>
    <property type="match status" value="2"/>
</dbReference>
<dbReference type="InterPro" id="IPR003598">
    <property type="entry name" value="Ig_sub2"/>
</dbReference>
<dbReference type="MEROPS" id="I02.964"/>
<feature type="domain" description="WAP" evidence="11">
    <location>
        <begin position="236"/>
        <end position="282"/>
    </location>
</feature>
<dbReference type="InterPro" id="IPR020901">
    <property type="entry name" value="Prtase_inh_Kunz-CS"/>
</dbReference>
<evidence type="ECO:0000256" key="7">
    <source>
        <dbReference type="ARBA" id="ARBA00023319"/>
    </source>
</evidence>
<feature type="domain" description="BPTI/Kunitz inhibitor" evidence="8">
    <location>
        <begin position="102"/>
        <end position="155"/>
    </location>
</feature>
<dbReference type="InterPro" id="IPR036179">
    <property type="entry name" value="Ig-like_dom_sf"/>
</dbReference>
<evidence type="ECO:0000259" key="9">
    <source>
        <dbReference type="PROSITE" id="PS50835"/>
    </source>
</evidence>
<dbReference type="InterPro" id="IPR008197">
    <property type="entry name" value="WAP_dom"/>
</dbReference>
<dbReference type="PRINTS" id="PR00759">
    <property type="entry name" value="BASICPTASE"/>
</dbReference>
<dbReference type="Gene3D" id="2.60.40.10">
    <property type="entry name" value="Immunoglobulins"/>
    <property type="match status" value="2"/>
</dbReference>
<keyword evidence="7" id="KW-0393">Immunoglobulin domain</keyword>
<dbReference type="Pfam" id="PF08686">
    <property type="entry name" value="PLAC"/>
    <property type="match status" value="1"/>
</dbReference>
<evidence type="ECO:0000256" key="1">
    <source>
        <dbReference type="ARBA" id="ARBA00004613"/>
    </source>
</evidence>
<reference evidence="12" key="1">
    <citation type="submission" date="2011-02" db="EMBL/GenBank/DDBJ databases">
        <authorList>
            <person name="Carlson J."/>
            <person name="Booth B."/>
            <person name="Frise E."/>
            <person name="Sandler J."/>
            <person name="Wan K."/>
            <person name="Yu C."/>
            <person name="Celniker S."/>
        </authorList>
    </citation>
    <scope>NUCLEOTIDE SEQUENCE</scope>
</reference>
<dbReference type="SMART" id="SM00217">
    <property type="entry name" value="WAP"/>
    <property type="match status" value="1"/>
</dbReference>
<feature type="domain" description="Ig-like" evidence="9">
    <location>
        <begin position="385"/>
        <end position="485"/>
    </location>
</feature>
<accession>F0JAG3</accession>
<dbReference type="GO" id="GO:0005576">
    <property type="term" value="C:extracellular region"/>
    <property type="evidence" value="ECO:0007669"/>
    <property type="project" value="UniProtKB-SubCell"/>
</dbReference>